<evidence type="ECO:0000256" key="1">
    <source>
        <dbReference type="PIRSR" id="PIRSR006661-1"/>
    </source>
</evidence>
<dbReference type="OrthoDB" id="9776919at2"/>
<feature type="domain" description="tRNA(Ile)-lysidine/2-thiocytidine synthase N-terminal" evidence="2">
    <location>
        <begin position="20"/>
        <end position="87"/>
    </location>
</feature>
<keyword evidence="4" id="KW-1185">Reference proteome</keyword>
<dbReference type="KEGG" id="epo:Epro_1180"/>
<name>A0A0G3WM60_9BACT</name>
<dbReference type="Proteomes" id="UP000035337">
    <property type="component" value="Chromosome"/>
</dbReference>
<dbReference type="PANTHER" id="PTHR43169">
    <property type="entry name" value="EXSB FAMILY PROTEIN"/>
    <property type="match status" value="1"/>
</dbReference>
<dbReference type="SUPFAM" id="SSF52402">
    <property type="entry name" value="Adenine nucleotide alpha hydrolases-like"/>
    <property type="match status" value="1"/>
</dbReference>
<protein>
    <recommendedName>
        <fullName evidence="2">tRNA(Ile)-lysidine/2-thiocytidine synthase N-terminal domain-containing protein</fullName>
    </recommendedName>
</protein>
<sequence>MSLSKKYENLKKYLSGFENIAVAFSGGVDSTFLLKVAKEVLNNNVIAVTAMSCSFPKRELNQALRFCKKEKIKHIVCESEELNIEGFSKNPVNRCYLCKTELFEKIWNVAKINAIKNIAEASNMDDNGDYRPGLKAVKEQKVLSPLREAKLTKNEIRALSKKLGLKTWNKQSFACLSSRFPYGQEITPQALSMIDAAEQFLLDLGLKQVRVRYHGNIARIETDETGIKFLTAAKIRKRIYKEFKKIGFVYVAIDILGYRTGSMNETLPPKLLR</sequence>
<dbReference type="InterPro" id="IPR014729">
    <property type="entry name" value="Rossmann-like_a/b/a_fold"/>
</dbReference>
<dbReference type="InterPro" id="IPR011063">
    <property type="entry name" value="TilS/TtcA_N"/>
</dbReference>
<evidence type="ECO:0000313" key="3">
    <source>
        <dbReference type="EMBL" id="AKL98559.1"/>
    </source>
</evidence>
<organism evidence="3 4">
    <name type="scientific">Endomicrobium proavitum</name>
    <dbReference type="NCBI Taxonomy" id="1408281"/>
    <lineage>
        <taxon>Bacteria</taxon>
        <taxon>Pseudomonadati</taxon>
        <taxon>Elusimicrobiota</taxon>
        <taxon>Endomicrobiia</taxon>
        <taxon>Endomicrobiales</taxon>
        <taxon>Endomicrobiaceae</taxon>
        <taxon>Endomicrobium</taxon>
    </lineage>
</organism>
<evidence type="ECO:0000313" key="4">
    <source>
        <dbReference type="Proteomes" id="UP000035337"/>
    </source>
</evidence>
<dbReference type="RefSeq" id="WP_052571205.1">
    <property type="nucleotide sequence ID" value="NZ_CP009498.1"/>
</dbReference>
<dbReference type="STRING" id="1408281.Epro_1180"/>
<dbReference type="Pfam" id="PF01171">
    <property type="entry name" value="ATP_bind_3"/>
    <property type="match status" value="1"/>
</dbReference>
<dbReference type="PATRIC" id="fig|1408281.3.peg.1217"/>
<dbReference type="Gene3D" id="3.40.50.620">
    <property type="entry name" value="HUPs"/>
    <property type="match status" value="1"/>
</dbReference>
<dbReference type="InterPro" id="IPR052188">
    <property type="entry name" value="Ni-pincer_cofactor_biosynth"/>
</dbReference>
<accession>A0A0G3WM60</accession>
<reference evidence="3 4" key="1">
    <citation type="submission" date="2014-09" db="EMBL/GenBank/DDBJ databases">
        <title>Complete genome sequence of Endomicrobium proavitum.</title>
        <authorList>
            <person name="Zheng H."/>
        </authorList>
    </citation>
    <scope>NUCLEOTIDE SEQUENCE [LARGE SCALE GENOMIC DNA]</scope>
    <source>
        <strain evidence="3 4">Rsa215</strain>
    </source>
</reference>
<proteinExistence type="predicted"/>
<dbReference type="PANTHER" id="PTHR43169:SF2">
    <property type="entry name" value="NAD_GMP SYNTHASE DOMAIN-CONTAINING PROTEIN"/>
    <property type="match status" value="1"/>
</dbReference>
<dbReference type="PIRSF" id="PIRSF006661">
    <property type="entry name" value="PP-lp_UCP006661"/>
    <property type="match status" value="1"/>
</dbReference>
<dbReference type="GO" id="GO:0016783">
    <property type="term" value="F:sulfurtransferase activity"/>
    <property type="evidence" value="ECO:0007669"/>
    <property type="project" value="InterPro"/>
</dbReference>
<dbReference type="EMBL" id="CP009498">
    <property type="protein sequence ID" value="AKL98559.1"/>
    <property type="molecule type" value="Genomic_DNA"/>
</dbReference>
<dbReference type="AlphaFoldDB" id="A0A0G3WM60"/>
<dbReference type="CDD" id="cd01990">
    <property type="entry name" value="LarE-like"/>
    <property type="match status" value="1"/>
</dbReference>
<evidence type="ECO:0000259" key="2">
    <source>
        <dbReference type="Pfam" id="PF01171"/>
    </source>
</evidence>
<dbReference type="InterPro" id="IPR005232">
    <property type="entry name" value="LarE"/>
</dbReference>
<dbReference type="NCBIfam" id="TIGR00268">
    <property type="entry name" value="ATP-dependent sacrificial sulfur transferase LarE"/>
    <property type="match status" value="1"/>
</dbReference>
<feature type="active site" description="Nucleophile and sulfur donor" evidence="1">
    <location>
        <position position="175"/>
    </location>
</feature>
<gene>
    <name evidence="3" type="ORF">Epro_1180</name>
</gene>